<dbReference type="OrthoDB" id="9806837at2"/>
<comment type="function">
    <text evidence="4">Catalyzes the formation of 4-diphosphocytidyl-2-C-methyl-D-erythritol from CTP and 2-C-methyl-D-erythritol 4-phosphate (MEP).</text>
</comment>
<keyword evidence="6" id="KW-1185">Reference proteome</keyword>
<dbReference type="CDD" id="cd02516">
    <property type="entry name" value="CDP-ME_synthetase"/>
    <property type="match status" value="1"/>
</dbReference>
<dbReference type="HAMAP" id="MF_00108">
    <property type="entry name" value="IspD"/>
    <property type="match status" value="1"/>
</dbReference>
<reference evidence="5 6" key="1">
    <citation type="submission" date="2018-09" db="EMBL/GenBank/DDBJ databases">
        <title>Murine metabolic-syndrome-specific gut microbial biobank.</title>
        <authorList>
            <person name="Liu C."/>
        </authorList>
    </citation>
    <scope>NUCLEOTIDE SEQUENCE [LARGE SCALE GENOMIC DNA]</scope>
    <source>
        <strain evidence="5 6">0.1xD8-82</strain>
    </source>
</reference>
<organism evidence="5 6">
    <name type="scientific">Parablautia intestinalis</name>
    <dbReference type="NCBI Taxonomy" id="2320100"/>
    <lineage>
        <taxon>Bacteria</taxon>
        <taxon>Bacillati</taxon>
        <taxon>Bacillota</taxon>
        <taxon>Clostridia</taxon>
        <taxon>Lachnospirales</taxon>
        <taxon>Lachnospiraceae</taxon>
        <taxon>Parablautia</taxon>
    </lineage>
</organism>
<protein>
    <recommendedName>
        <fullName evidence="4">2-C-methyl-D-erythritol 4-phosphate cytidylyltransferase</fullName>
        <ecNumber evidence="4">2.7.7.60</ecNumber>
    </recommendedName>
    <alternativeName>
        <fullName evidence="4">4-diphosphocytidyl-2C-methyl-D-erythritol synthase</fullName>
    </alternativeName>
    <alternativeName>
        <fullName evidence="4">MEP cytidylyltransferase</fullName>
        <shortName evidence="4">MCT</shortName>
    </alternativeName>
</protein>
<dbReference type="PANTHER" id="PTHR32125:SF4">
    <property type="entry name" value="2-C-METHYL-D-ERYTHRITOL 4-PHOSPHATE CYTIDYLYLTRANSFERASE, CHLOROPLASTIC"/>
    <property type="match status" value="1"/>
</dbReference>
<evidence type="ECO:0000313" key="6">
    <source>
        <dbReference type="Proteomes" id="UP000280696"/>
    </source>
</evidence>
<comment type="similarity">
    <text evidence="4">Belongs to the IspD/TarI cytidylyltransferase family. IspD subfamily.</text>
</comment>
<keyword evidence="3 4" id="KW-0414">Isoprene biosynthesis</keyword>
<dbReference type="UniPathway" id="UPA00056">
    <property type="reaction ID" value="UER00093"/>
</dbReference>
<evidence type="ECO:0000256" key="4">
    <source>
        <dbReference type="HAMAP-Rule" id="MF_00108"/>
    </source>
</evidence>
<name>A0A3A9AA08_9FIRM</name>
<keyword evidence="2 4" id="KW-0548">Nucleotidyltransferase</keyword>
<dbReference type="RefSeq" id="WP_120472032.1">
    <property type="nucleotide sequence ID" value="NZ_CATJBT010000264.1"/>
</dbReference>
<comment type="catalytic activity">
    <reaction evidence="4">
        <text>2-C-methyl-D-erythritol 4-phosphate + CTP + H(+) = 4-CDP-2-C-methyl-D-erythritol + diphosphate</text>
        <dbReference type="Rhea" id="RHEA:13429"/>
        <dbReference type="ChEBI" id="CHEBI:15378"/>
        <dbReference type="ChEBI" id="CHEBI:33019"/>
        <dbReference type="ChEBI" id="CHEBI:37563"/>
        <dbReference type="ChEBI" id="CHEBI:57823"/>
        <dbReference type="ChEBI" id="CHEBI:58262"/>
        <dbReference type="EC" id="2.7.7.60"/>
    </reaction>
</comment>
<dbReference type="EC" id="2.7.7.60" evidence="4"/>
<dbReference type="FunFam" id="3.90.550.10:FF:000003">
    <property type="entry name" value="2-C-methyl-D-erythritol 4-phosphate cytidylyltransferase"/>
    <property type="match status" value="1"/>
</dbReference>
<dbReference type="GO" id="GO:0050518">
    <property type="term" value="F:2-C-methyl-D-erythritol 4-phosphate cytidylyltransferase activity"/>
    <property type="evidence" value="ECO:0007669"/>
    <property type="project" value="UniProtKB-UniRule"/>
</dbReference>
<dbReference type="Proteomes" id="UP000280696">
    <property type="component" value="Unassembled WGS sequence"/>
</dbReference>
<gene>
    <name evidence="4 5" type="primary">ispD</name>
    <name evidence="5" type="ORF">D7V94_19765</name>
</gene>
<dbReference type="GO" id="GO:0019288">
    <property type="term" value="P:isopentenyl diphosphate biosynthetic process, methylerythritol 4-phosphate pathway"/>
    <property type="evidence" value="ECO:0007669"/>
    <property type="project" value="UniProtKB-UniRule"/>
</dbReference>
<dbReference type="Gene3D" id="3.90.550.10">
    <property type="entry name" value="Spore Coat Polysaccharide Biosynthesis Protein SpsA, Chain A"/>
    <property type="match status" value="1"/>
</dbReference>
<dbReference type="Pfam" id="PF01128">
    <property type="entry name" value="IspD"/>
    <property type="match status" value="1"/>
</dbReference>
<evidence type="ECO:0000256" key="1">
    <source>
        <dbReference type="ARBA" id="ARBA00022679"/>
    </source>
</evidence>
<evidence type="ECO:0000256" key="2">
    <source>
        <dbReference type="ARBA" id="ARBA00022695"/>
    </source>
</evidence>
<dbReference type="PANTHER" id="PTHR32125">
    <property type="entry name" value="2-C-METHYL-D-ERYTHRITOL 4-PHOSPHATE CYTIDYLYLTRANSFERASE, CHLOROPLASTIC"/>
    <property type="match status" value="1"/>
</dbReference>
<feature type="site" description="Transition state stabilizer" evidence="4">
    <location>
        <position position="25"/>
    </location>
</feature>
<feature type="site" description="Positions MEP for the nucleophilic attack" evidence="4">
    <location>
        <position position="227"/>
    </location>
</feature>
<dbReference type="InterPro" id="IPR001228">
    <property type="entry name" value="IspD"/>
</dbReference>
<keyword evidence="1 4" id="KW-0808">Transferase</keyword>
<dbReference type="NCBIfam" id="TIGR00453">
    <property type="entry name" value="ispD"/>
    <property type="match status" value="1"/>
</dbReference>
<dbReference type="InterPro" id="IPR029044">
    <property type="entry name" value="Nucleotide-diphossugar_trans"/>
</dbReference>
<sequence>MVIKTDRKEKQCTAAVILAAGSGKRMGSNTKKQYMLIAEKPVVYYSLKTFQESFVDEIVLVVSPGDADYCKKEIVDKHGFDKVRHIVEGGRERYHSVAIGLDSIPSCDFVFIHDGARPVVTQDILERAYICVKKYGACVVGMPVKDTIKIADTEGNIASTPDRKLVWMIQTPQVFSLSLIREAYHTLLQKEQELLKAGISITDDAMVVETLTGHLVKLVEGSYENIKITTPEDIQIAENFLT</sequence>
<dbReference type="InterPro" id="IPR050088">
    <property type="entry name" value="IspD/TarI_cytidylyltransf_bact"/>
</dbReference>
<dbReference type="SUPFAM" id="SSF53448">
    <property type="entry name" value="Nucleotide-diphospho-sugar transferases"/>
    <property type="match status" value="1"/>
</dbReference>
<feature type="site" description="Transition state stabilizer" evidence="4">
    <location>
        <position position="32"/>
    </location>
</feature>
<feature type="site" description="Positions MEP for the nucleophilic attack" evidence="4">
    <location>
        <position position="163"/>
    </location>
</feature>
<proteinExistence type="inferred from homology"/>
<comment type="caution">
    <text evidence="5">The sequence shown here is derived from an EMBL/GenBank/DDBJ whole genome shotgun (WGS) entry which is preliminary data.</text>
</comment>
<dbReference type="InterPro" id="IPR034683">
    <property type="entry name" value="IspD/TarI"/>
</dbReference>
<comment type="pathway">
    <text evidence="4">Isoprenoid biosynthesis; isopentenyl diphosphate biosynthesis via DXP pathway; isopentenyl diphosphate from 1-deoxy-D-xylulose 5-phosphate: step 2/6.</text>
</comment>
<dbReference type="EMBL" id="RAYQ01000030">
    <property type="protein sequence ID" value="RKI88217.1"/>
    <property type="molecule type" value="Genomic_DNA"/>
</dbReference>
<dbReference type="AlphaFoldDB" id="A0A3A9AA08"/>
<evidence type="ECO:0000256" key="3">
    <source>
        <dbReference type="ARBA" id="ARBA00023229"/>
    </source>
</evidence>
<accession>A0A3A9AA08</accession>
<evidence type="ECO:0000313" key="5">
    <source>
        <dbReference type="EMBL" id="RKI88217.1"/>
    </source>
</evidence>